<evidence type="ECO:0000313" key="2">
    <source>
        <dbReference type="Proteomes" id="UP000823775"/>
    </source>
</evidence>
<gene>
    <name evidence="1" type="ORF">HAX54_013911</name>
</gene>
<reference evidence="1 2" key="1">
    <citation type="journal article" date="2021" name="BMC Genomics">
        <title>Datura genome reveals duplications of psychoactive alkaloid biosynthetic genes and high mutation rate following tissue culture.</title>
        <authorList>
            <person name="Rajewski A."/>
            <person name="Carter-House D."/>
            <person name="Stajich J."/>
            <person name="Litt A."/>
        </authorList>
    </citation>
    <scope>NUCLEOTIDE SEQUENCE [LARGE SCALE GENOMIC DNA]</scope>
    <source>
        <strain evidence="1">AR-01</strain>
    </source>
</reference>
<evidence type="ECO:0000313" key="1">
    <source>
        <dbReference type="EMBL" id="MCD7472628.1"/>
    </source>
</evidence>
<sequence>MSSSSQRAKGKAPMVIDASHELDLDEEWKIAHIRFSIEGMESYIFLFGRNRRLQKRPKSMLSFFGICERILCLLSSSARHLETQGPHGRDAMFVVHSGEGKRS</sequence>
<proteinExistence type="predicted"/>
<name>A0ABS8TN37_DATST</name>
<protein>
    <submittedName>
        <fullName evidence="1">Uncharacterized protein</fullName>
    </submittedName>
</protein>
<keyword evidence="2" id="KW-1185">Reference proteome</keyword>
<organism evidence="1 2">
    <name type="scientific">Datura stramonium</name>
    <name type="common">Jimsonweed</name>
    <name type="synonym">Common thornapple</name>
    <dbReference type="NCBI Taxonomy" id="4076"/>
    <lineage>
        <taxon>Eukaryota</taxon>
        <taxon>Viridiplantae</taxon>
        <taxon>Streptophyta</taxon>
        <taxon>Embryophyta</taxon>
        <taxon>Tracheophyta</taxon>
        <taxon>Spermatophyta</taxon>
        <taxon>Magnoliopsida</taxon>
        <taxon>eudicotyledons</taxon>
        <taxon>Gunneridae</taxon>
        <taxon>Pentapetalae</taxon>
        <taxon>asterids</taxon>
        <taxon>lamiids</taxon>
        <taxon>Solanales</taxon>
        <taxon>Solanaceae</taxon>
        <taxon>Solanoideae</taxon>
        <taxon>Datureae</taxon>
        <taxon>Datura</taxon>
    </lineage>
</organism>
<dbReference type="Proteomes" id="UP000823775">
    <property type="component" value="Unassembled WGS sequence"/>
</dbReference>
<dbReference type="EMBL" id="JACEIK010001849">
    <property type="protein sequence ID" value="MCD7472628.1"/>
    <property type="molecule type" value="Genomic_DNA"/>
</dbReference>
<comment type="caution">
    <text evidence="1">The sequence shown here is derived from an EMBL/GenBank/DDBJ whole genome shotgun (WGS) entry which is preliminary data.</text>
</comment>
<accession>A0ABS8TN37</accession>